<evidence type="ECO:0000313" key="2">
    <source>
        <dbReference type="Proteomes" id="UP001230649"/>
    </source>
</evidence>
<accession>A0ACC2VHA7</accession>
<dbReference type="Proteomes" id="UP001230649">
    <property type="component" value="Unassembled WGS sequence"/>
</dbReference>
<organism evidence="1 2">
    <name type="scientific">Naganishia adeliensis</name>
    <dbReference type="NCBI Taxonomy" id="92952"/>
    <lineage>
        <taxon>Eukaryota</taxon>
        <taxon>Fungi</taxon>
        <taxon>Dikarya</taxon>
        <taxon>Basidiomycota</taxon>
        <taxon>Agaricomycotina</taxon>
        <taxon>Tremellomycetes</taxon>
        <taxon>Filobasidiales</taxon>
        <taxon>Filobasidiaceae</taxon>
        <taxon>Naganishia</taxon>
    </lineage>
</organism>
<reference evidence="1" key="1">
    <citation type="submission" date="2023-04" db="EMBL/GenBank/DDBJ databases">
        <title>Draft Genome sequencing of Naganishia species isolated from polar environments using Oxford Nanopore Technology.</title>
        <authorList>
            <person name="Leo P."/>
            <person name="Venkateswaran K."/>
        </authorList>
    </citation>
    <scope>NUCLEOTIDE SEQUENCE</scope>
    <source>
        <strain evidence="1">MNA-CCFEE 5262</strain>
    </source>
</reference>
<keyword evidence="2" id="KW-1185">Reference proteome</keyword>
<protein>
    <submittedName>
        <fullName evidence="1">Uncharacterized protein</fullName>
    </submittedName>
</protein>
<proteinExistence type="predicted"/>
<evidence type="ECO:0000313" key="1">
    <source>
        <dbReference type="EMBL" id="KAJ9098518.1"/>
    </source>
</evidence>
<dbReference type="EMBL" id="JASBWS010000092">
    <property type="protein sequence ID" value="KAJ9098518.1"/>
    <property type="molecule type" value="Genomic_DNA"/>
</dbReference>
<gene>
    <name evidence="1" type="ORF">QFC20_005945</name>
</gene>
<comment type="caution">
    <text evidence="1">The sequence shown here is derived from an EMBL/GenBank/DDBJ whole genome shotgun (WGS) entry which is preliminary data.</text>
</comment>
<name>A0ACC2VHA7_9TREE</name>
<sequence length="399" mass="43252">MEVDDDMAADVMVRDDYVPSTMDRNENDTSTSLPDAVPASQNNDKPVAPHNDGSNERALPVPDCNDVQGESSSTPVGDMNATGLSTLEAEGNQDDATTAATRDVNVAMDIADTVVGEEPMEMDMEANQADFPMRDNGSPSFTTQDVITMNTDSLPERQRTAIKACTAHAVTAVAPNDVAPRMGSDNPVVGQKRSAEDAEVEERDNGSEKRSKASDVSLPVAEDETTIALSPSTREASPAPNSSIDPTSASFAQLSDQELAPVRALLEQPSSRLVGSEKERDELGDATYGRVVRGLDNAKWAIKAMECGSELWMTIRETTSYLTRWVTAFPNQEPSTTGRKPNARYACSAPEERLIRNFAIPSLSEFVVSLSNLLCYNQLDQHEKSLQHTRASHVERNLS</sequence>